<evidence type="ECO:0000256" key="2">
    <source>
        <dbReference type="ARBA" id="ARBA00022737"/>
    </source>
</evidence>
<evidence type="ECO:0000313" key="8">
    <source>
        <dbReference type="EMBL" id="WYJ77486.1"/>
    </source>
</evidence>
<feature type="domain" description="PRD" evidence="7">
    <location>
        <begin position="297"/>
        <end position="404"/>
    </location>
</feature>
<sequence>MNSRQIKLLKILCANKDYEAVNQIAERLNISRRTVFNDLKIVEQFLITNQIPLLKKQGKGIKVTINYKDTCRIQELIDYEATSFEITEVESRFFENIETLLKGKKVTYESLAATYYISNSSVAQLFEKIKLFFSDKAGCTFYSGSQGSYVTGSESQLQFSYTKLIFERSKNTSESYVSSDNHIQFLKQSFGERAVNSCMDMLNDVLELNISQFNVIYYRELLTKLVVMIHRIQQEHHVEDTFMNSTLVLQLESYAAMKEYLNLVGEKLSIIFTEADIFYMNHLFIGYGINVSDNKQVYQKQVKEIVQQLIVRMSDVSSIDFSQDDVLNKQLLAHVEPMLYRVKRKIHFKNPMLETIKKDYPIIFHLVALVVSDLQTSMGLVIPDDEIAFLTIHFQVSIEKNHRIKRVLIICLNGVASSQLLALKIRRYLPPLDIMEVSSLEEAKDIDLSRIDFIVSTVKVKIDTVPVFYVSPFISDEDLSQIKNYYSKSLLQSEQKLLSGNSSKSIGRHFLEGALLYETSNFLTKEEVLLFLATETEKHELTIGNTYENLMKREQISSTAFVNGIAVPHPSPKLVKKTQILIIRNTTPIEWGNGKAKLIFLLCMNEKDLHQAKNILTIIIEIANSKQKLSQFMELDSIVNFFQNRRS</sequence>
<dbReference type="SUPFAM" id="SSF63520">
    <property type="entry name" value="PTS-regulatory domain, PRD"/>
    <property type="match status" value="2"/>
</dbReference>
<dbReference type="InterPro" id="IPR013011">
    <property type="entry name" value="PTS_EIIB_2"/>
</dbReference>
<dbReference type="Gene3D" id="1.10.10.10">
    <property type="entry name" value="Winged helix-like DNA-binding domain superfamily/Winged helix DNA-binding domain"/>
    <property type="match status" value="1"/>
</dbReference>
<keyword evidence="9" id="KW-1185">Reference proteome</keyword>
<dbReference type="SUPFAM" id="SSF46785">
    <property type="entry name" value="Winged helix' DNA-binding domain"/>
    <property type="match status" value="1"/>
</dbReference>
<dbReference type="Gene3D" id="3.40.930.10">
    <property type="entry name" value="Mannitol-specific EII, Chain A"/>
    <property type="match status" value="1"/>
</dbReference>
<keyword evidence="4" id="KW-0804">Transcription</keyword>
<evidence type="ECO:0000259" key="5">
    <source>
        <dbReference type="PROSITE" id="PS51094"/>
    </source>
</evidence>
<gene>
    <name evidence="8" type="ORF">DOK78_002124</name>
</gene>
<organism evidence="8 9">
    <name type="scientific">Candidatus Enterococcus lowellii</name>
    <dbReference type="NCBI Taxonomy" id="2230877"/>
    <lineage>
        <taxon>Bacteria</taxon>
        <taxon>Bacillati</taxon>
        <taxon>Bacillota</taxon>
        <taxon>Bacilli</taxon>
        <taxon>Lactobacillales</taxon>
        <taxon>Enterococcaceae</taxon>
        <taxon>Enterococcus</taxon>
    </lineage>
</organism>
<dbReference type="SUPFAM" id="SSF55804">
    <property type="entry name" value="Phoshotransferase/anion transport protein"/>
    <property type="match status" value="1"/>
</dbReference>
<dbReference type="InterPro" id="IPR036634">
    <property type="entry name" value="PRD_sf"/>
</dbReference>
<dbReference type="Proteomes" id="UP000664701">
    <property type="component" value="Chromosome"/>
</dbReference>
<dbReference type="InterPro" id="IPR011608">
    <property type="entry name" value="PRD"/>
</dbReference>
<dbReference type="Gene3D" id="3.40.50.2300">
    <property type="match status" value="1"/>
</dbReference>
<dbReference type="Pfam" id="PF00874">
    <property type="entry name" value="PRD"/>
    <property type="match status" value="1"/>
</dbReference>
<keyword evidence="3" id="KW-0805">Transcription regulation</keyword>
<keyword evidence="2" id="KW-0677">Repeat</keyword>
<evidence type="ECO:0000313" key="9">
    <source>
        <dbReference type="Proteomes" id="UP000664701"/>
    </source>
</evidence>
<dbReference type="CDD" id="cd05568">
    <property type="entry name" value="PTS_IIB_bgl_like"/>
    <property type="match status" value="1"/>
</dbReference>
<dbReference type="InterPro" id="IPR013196">
    <property type="entry name" value="HTH_11"/>
</dbReference>
<dbReference type="PANTHER" id="PTHR30185">
    <property type="entry name" value="CRYPTIC BETA-GLUCOSIDE BGL OPERON ANTITERMINATOR"/>
    <property type="match status" value="1"/>
</dbReference>
<dbReference type="InterPro" id="IPR002178">
    <property type="entry name" value="PTS_EIIA_type-2_dom"/>
</dbReference>
<dbReference type="PROSITE" id="PS51099">
    <property type="entry name" value="PTS_EIIB_TYPE_2"/>
    <property type="match status" value="1"/>
</dbReference>
<dbReference type="Pfam" id="PF00359">
    <property type="entry name" value="PTS_EIIA_2"/>
    <property type="match status" value="1"/>
</dbReference>
<reference evidence="8 9" key="1">
    <citation type="submission" date="2021-03" db="EMBL/GenBank/DDBJ databases">
        <authorList>
            <person name="Gilmore M.S."/>
            <person name="Schwartzman J."/>
            <person name="Van Tyne D."/>
            <person name="Martin M."/>
            <person name="Earl A.M."/>
            <person name="Manson A.L."/>
            <person name="Straub T."/>
            <person name="Salamzade R."/>
            <person name="Saavedra J."/>
            <person name="Lebreton F."/>
            <person name="Prichula J."/>
            <person name="Schaufler K."/>
            <person name="Gaca A."/>
            <person name="Sgardioli B."/>
            <person name="Wagenaar J."/>
            <person name="Strong T."/>
        </authorList>
    </citation>
    <scope>NUCLEOTIDE SEQUENCE [LARGE SCALE GENOMIC DNA]</scope>
    <source>
        <strain evidence="8 9">DIV2402</strain>
    </source>
</reference>
<accession>A0ABZ2SQS6</accession>
<feature type="domain" description="PTS EIIB type-2" evidence="6">
    <location>
        <begin position="405"/>
        <end position="494"/>
    </location>
</feature>
<dbReference type="Gene3D" id="1.10.1790.10">
    <property type="entry name" value="PRD domain"/>
    <property type="match status" value="1"/>
</dbReference>
<dbReference type="EMBL" id="CP147251">
    <property type="protein sequence ID" value="WYJ77486.1"/>
    <property type="molecule type" value="Genomic_DNA"/>
</dbReference>
<dbReference type="PROSITE" id="PS51094">
    <property type="entry name" value="PTS_EIIA_TYPE_2"/>
    <property type="match status" value="1"/>
</dbReference>
<dbReference type="InterPro" id="IPR050661">
    <property type="entry name" value="BglG_antiterminators"/>
</dbReference>
<dbReference type="InterPro" id="IPR016152">
    <property type="entry name" value="PTrfase/Anion_transptr"/>
</dbReference>
<proteinExistence type="predicted"/>
<keyword evidence="1" id="KW-0808">Transferase</keyword>
<evidence type="ECO:0000256" key="4">
    <source>
        <dbReference type="ARBA" id="ARBA00023163"/>
    </source>
</evidence>
<evidence type="ECO:0000259" key="7">
    <source>
        <dbReference type="PROSITE" id="PS51372"/>
    </source>
</evidence>
<evidence type="ECO:0000256" key="3">
    <source>
        <dbReference type="ARBA" id="ARBA00023015"/>
    </source>
</evidence>
<name>A0ABZ2SQS6_9ENTE</name>
<feature type="domain" description="PRD" evidence="7">
    <location>
        <begin position="186"/>
        <end position="294"/>
    </location>
</feature>
<dbReference type="InterPro" id="IPR036390">
    <property type="entry name" value="WH_DNA-bd_sf"/>
</dbReference>
<dbReference type="InterPro" id="IPR036095">
    <property type="entry name" value="PTS_EIIB-like_sf"/>
</dbReference>
<dbReference type="RefSeq" id="WP_207940391.1">
    <property type="nucleotide sequence ID" value="NZ_CP147251.1"/>
</dbReference>
<evidence type="ECO:0000256" key="1">
    <source>
        <dbReference type="ARBA" id="ARBA00022679"/>
    </source>
</evidence>
<evidence type="ECO:0000259" key="6">
    <source>
        <dbReference type="PROSITE" id="PS51099"/>
    </source>
</evidence>
<protein>
    <recommendedName>
        <fullName evidence="10">PTS system EIIA component</fullName>
    </recommendedName>
</protein>
<dbReference type="Pfam" id="PF08279">
    <property type="entry name" value="HTH_11"/>
    <property type="match status" value="1"/>
</dbReference>
<dbReference type="SUPFAM" id="SSF52794">
    <property type="entry name" value="PTS system IIB component-like"/>
    <property type="match status" value="1"/>
</dbReference>
<reference evidence="8 9" key="2">
    <citation type="submission" date="2024-03" db="EMBL/GenBank/DDBJ databases">
        <title>The Genome Sequence of Enterococcus sp. DIV2402.</title>
        <authorList>
            <consortium name="The Broad Institute Genomics Platform"/>
            <consortium name="The Broad Institute Microbial Omics Core"/>
            <consortium name="The Broad Institute Genomic Center for Infectious Diseases"/>
            <person name="Earl A."/>
            <person name="Manson A."/>
            <person name="Gilmore M."/>
            <person name="Schwartman J."/>
            <person name="Shea T."/>
            <person name="Abouelleil A."/>
            <person name="Cao P."/>
            <person name="Chapman S."/>
            <person name="Cusick C."/>
            <person name="Young S."/>
            <person name="Neafsey D."/>
            <person name="Nusbaum C."/>
            <person name="Birren B."/>
        </authorList>
    </citation>
    <scope>NUCLEOTIDE SEQUENCE [LARGE SCALE GENOMIC DNA]</scope>
    <source>
        <strain evidence="8 9">DIV2402</strain>
    </source>
</reference>
<dbReference type="PANTHER" id="PTHR30185:SF18">
    <property type="entry name" value="TRANSCRIPTIONAL REGULATOR MTLR"/>
    <property type="match status" value="1"/>
</dbReference>
<evidence type="ECO:0008006" key="10">
    <source>
        <dbReference type="Google" id="ProtNLM"/>
    </source>
</evidence>
<dbReference type="PROSITE" id="PS51372">
    <property type="entry name" value="PRD_2"/>
    <property type="match status" value="2"/>
</dbReference>
<dbReference type="InterPro" id="IPR036388">
    <property type="entry name" value="WH-like_DNA-bd_sf"/>
</dbReference>
<feature type="domain" description="PTS EIIA type-2" evidence="5">
    <location>
        <begin position="509"/>
        <end position="647"/>
    </location>
</feature>